<gene>
    <name evidence="3" type="primary">LOC108019047</name>
</gene>
<evidence type="ECO:0000313" key="3">
    <source>
        <dbReference type="RefSeq" id="XP_036675757.2"/>
    </source>
</evidence>
<dbReference type="Proteomes" id="UP001652628">
    <property type="component" value="Chromosome X"/>
</dbReference>
<accession>A0AB40ADG0</accession>
<feature type="compositionally biased region" description="Low complexity" evidence="1">
    <location>
        <begin position="218"/>
        <end position="233"/>
    </location>
</feature>
<name>A0AB40ADG0_DROSZ</name>
<feature type="region of interest" description="Disordered" evidence="1">
    <location>
        <begin position="54"/>
        <end position="190"/>
    </location>
</feature>
<keyword evidence="2" id="KW-1185">Reference proteome</keyword>
<evidence type="ECO:0000256" key="1">
    <source>
        <dbReference type="SAM" id="MobiDB-lite"/>
    </source>
</evidence>
<proteinExistence type="predicted"/>
<protein>
    <submittedName>
        <fullName evidence="3">Uncharacterized protein</fullName>
    </submittedName>
</protein>
<feature type="compositionally biased region" description="Low complexity" evidence="1">
    <location>
        <begin position="9"/>
        <end position="18"/>
    </location>
</feature>
<dbReference type="AlphaFoldDB" id="A0AB40ADG0"/>
<dbReference type="RefSeq" id="XP_036675757.2">
    <property type="nucleotide sequence ID" value="XM_036819862.3"/>
</dbReference>
<reference evidence="3" key="1">
    <citation type="submission" date="2025-08" db="UniProtKB">
        <authorList>
            <consortium name="RefSeq"/>
        </authorList>
    </citation>
    <scope>IDENTIFICATION</scope>
</reference>
<feature type="region of interest" description="Disordered" evidence="1">
    <location>
        <begin position="1"/>
        <end position="38"/>
    </location>
</feature>
<sequence>MNRDKVFKSLAELEASSESSEEYASDTDRNSQKKMMNRGNYFLRQRSLSDSAIAYGSEGFNSDHEESDTDRNPPNNFGRQETGADLAMASGNEGSNSDFEEPEDTDTNAPELMNRGSNFDREESVHSLIEESEGETSGSENKASDADLNPQREWSQMEKENAFGRLKNERKRKRDKTPDNLSPKMYPKKEKASFICKKDEAMRSVAELVVKVPNSAMASGDDNANSGNSASDSQGRRSCGTTIVPNEVEEGGTVKKQNGFKCTVCLKFQPY</sequence>
<evidence type="ECO:0000313" key="2">
    <source>
        <dbReference type="Proteomes" id="UP001652628"/>
    </source>
</evidence>
<feature type="region of interest" description="Disordered" evidence="1">
    <location>
        <begin position="214"/>
        <end position="244"/>
    </location>
</feature>
<feature type="compositionally biased region" description="Basic and acidic residues" evidence="1">
    <location>
        <begin position="118"/>
        <end position="129"/>
    </location>
</feature>
<dbReference type="GeneID" id="108019047"/>
<organism evidence="2 3">
    <name type="scientific">Drosophila suzukii</name>
    <name type="common">Spotted-wing drosophila fruit fly</name>
    <dbReference type="NCBI Taxonomy" id="28584"/>
    <lineage>
        <taxon>Eukaryota</taxon>
        <taxon>Metazoa</taxon>
        <taxon>Ecdysozoa</taxon>
        <taxon>Arthropoda</taxon>
        <taxon>Hexapoda</taxon>
        <taxon>Insecta</taxon>
        <taxon>Pterygota</taxon>
        <taxon>Neoptera</taxon>
        <taxon>Endopterygota</taxon>
        <taxon>Diptera</taxon>
        <taxon>Brachycera</taxon>
        <taxon>Muscomorpha</taxon>
        <taxon>Ephydroidea</taxon>
        <taxon>Drosophilidae</taxon>
        <taxon>Drosophila</taxon>
        <taxon>Sophophora</taxon>
    </lineage>
</organism>